<sequence>MFDVSLTKEVADSQVLNINPVSSFNTVAAADSTSTRPTVYLLPNFEGCTVAFGSCLLKESDEQRSGAERWCARTSITAAGGSAEHKRGVRAKSMLVEYG</sequence>
<name>A0ABD3I7W9_9MARC</name>
<evidence type="ECO:0000313" key="2">
    <source>
        <dbReference type="Proteomes" id="UP001633002"/>
    </source>
</evidence>
<comment type="caution">
    <text evidence="1">The sequence shown here is derived from an EMBL/GenBank/DDBJ whole genome shotgun (WGS) entry which is preliminary data.</text>
</comment>
<reference evidence="1 2" key="1">
    <citation type="submission" date="2024-09" db="EMBL/GenBank/DDBJ databases">
        <title>Chromosome-scale assembly of Riccia sorocarpa.</title>
        <authorList>
            <person name="Paukszto L."/>
        </authorList>
    </citation>
    <scope>NUCLEOTIDE SEQUENCE [LARGE SCALE GENOMIC DNA]</scope>
    <source>
        <strain evidence="1">LP-2024</strain>
        <tissue evidence="1">Aerial parts of the thallus</tissue>
    </source>
</reference>
<proteinExistence type="predicted"/>
<evidence type="ECO:0000313" key="1">
    <source>
        <dbReference type="EMBL" id="KAL3699795.1"/>
    </source>
</evidence>
<dbReference type="Proteomes" id="UP001633002">
    <property type="component" value="Unassembled WGS sequence"/>
</dbReference>
<organism evidence="1 2">
    <name type="scientific">Riccia sorocarpa</name>
    <dbReference type="NCBI Taxonomy" id="122646"/>
    <lineage>
        <taxon>Eukaryota</taxon>
        <taxon>Viridiplantae</taxon>
        <taxon>Streptophyta</taxon>
        <taxon>Embryophyta</taxon>
        <taxon>Marchantiophyta</taxon>
        <taxon>Marchantiopsida</taxon>
        <taxon>Marchantiidae</taxon>
        <taxon>Marchantiales</taxon>
        <taxon>Ricciaceae</taxon>
        <taxon>Riccia</taxon>
    </lineage>
</organism>
<dbReference type="EMBL" id="JBJQOH010000001">
    <property type="protein sequence ID" value="KAL3699795.1"/>
    <property type="molecule type" value="Genomic_DNA"/>
</dbReference>
<keyword evidence="2" id="KW-1185">Reference proteome</keyword>
<gene>
    <name evidence="1" type="ORF">R1sor_017817</name>
</gene>
<accession>A0ABD3I7W9</accession>
<protein>
    <submittedName>
        <fullName evidence="1">Uncharacterized protein</fullName>
    </submittedName>
</protein>
<dbReference type="AlphaFoldDB" id="A0ABD3I7W9"/>